<reference evidence="2 3" key="1">
    <citation type="submission" date="2020-08" db="EMBL/GenBank/DDBJ databases">
        <title>A Genomic Blueprint of the Chicken Gut Microbiome.</title>
        <authorList>
            <person name="Gilroy R."/>
            <person name="Ravi A."/>
            <person name="Getino M."/>
            <person name="Pursley I."/>
            <person name="Horton D.L."/>
            <person name="Alikhan N.-F."/>
            <person name="Baker D."/>
            <person name="Gharbi K."/>
            <person name="Hall N."/>
            <person name="Watson M."/>
            <person name="Adriaenssens E.M."/>
            <person name="Foster-Nyarko E."/>
            <person name="Jarju S."/>
            <person name="Secka A."/>
            <person name="Antonio M."/>
            <person name="Oren A."/>
            <person name="Chaudhuri R."/>
            <person name="La Ragione R.M."/>
            <person name="Hildebrand F."/>
            <person name="Pallen M.J."/>
        </authorList>
    </citation>
    <scope>NUCLEOTIDE SEQUENCE [LARGE SCALE GENOMIC DNA]</scope>
    <source>
        <strain evidence="2 3">Sa2BVA3</strain>
    </source>
</reference>
<evidence type="ECO:0000313" key="2">
    <source>
        <dbReference type="EMBL" id="MBD7987639.1"/>
    </source>
</evidence>
<feature type="domain" description="Glycosyltransferase 2-like" evidence="1">
    <location>
        <begin position="13"/>
        <end position="173"/>
    </location>
</feature>
<dbReference type="Proteomes" id="UP000647183">
    <property type="component" value="Unassembled WGS sequence"/>
</dbReference>
<accession>A0ABR8UHX7</accession>
<name>A0ABR8UHX7_9GAMM</name>
<comment type="caution">
    <text evidence="2">The sequence shown here is derived from an EMBL/GenBank/DDBJ whole genome shotgun (WGS) entry which is preliminary data.</text>
</comment>
<dbReference type="InterPro" id="IPR050834">
    <property type="entry name" value="Glycosyltransf_2"/>
</dbReference>
<dbReference type="Gene3D" id="3.90.550.10">
    <property type="entry name" value="Spore Coat Polysaccharide Biosynthesis Protein SpsA, Chain A"/>
    <property type="match status" value="1"/>
</dbReference>
<gene>
    <name evidence="2" type="ORF">H9645_06305</name>
</gene>
<evidence type="ECO:0000313" key="3">
    <source>
        <dbReference type="Proteomes" id="UP000647183"/>
    </source>
</evidence>
<proteinExistence type="predicted"/>
<dbReference type="Pfam" id="PF00535">
    <property type="entry name" value="Glycos_transf_2"/>
    <property type="match status" value="1"/>
</dbReference>
<sequence>MTRSVMAAIPETSVVIPTWNRRHLIARAIDSVLAQTRPVDEVIVIDDGSTDGTGAWLADRYGERVLCVRQDNAGVSAARNRGLALARGRYIALLDSDDEWLPEKTARQVAFLESHPDIGMVLCDVERMNPDGSRIDVFDRRRQIPRDGPALRWVLREPALAPLSVLMRREVYETVGGFDEGLRTAEDLDFHLRVAARWPIGVVSAPLARALRGHDGLSSLASTEDDYVTVMERAAHAATGQVPEDERRQALAAAYVRNAEEYLWRGQYRQAGHLARKAWALGPDAPLRRRLLHLLPRAGKAWLRSMLSRRPA</sequence>
<dbReference type="PANTHER" id="PTHR43685">
    <property type="entry name" value="GLYCOSYLTRANSFERASE"/>
    <property type="match status" value="1"/>
</dbReference>
<dbReference type="PANTHER" id="PTHR43685:SF2">
    <property type="entry name" value="GLYCOSYLTRANSFERASE 2-LIKE DOMAIN-CONTAINING PROTEIN"/>
    <property type="match status" value="1"/>
</dbReference>
<organism evidence="2 3">
    <name type="scientific">Luteimonas colneyensis</name>
    <dbReference type="NCBI Taxonomy" id="2762230"/>
    <lineage>
        <taxon>Bacteria</taxon>
        <taxon>Pseudomonadati</taxon>
        <taxon>Pseudomonadota</taxon>
        <taxon>Gammaproteobacteria</taxon>
        <taxon>Lysobacterales</taxon>
        <taxon>Lysobacteraceae</taxon>
        <taxon>Luteimonas</taxon>
    </lineage>
</organism>
<dbReference type="EMBL" id="JACSQJ010000002">
    <property type="protein sequence ID" value="MBD7987639.1"/>
    <property type="molecule type" value="Genomic_DNA"/>
</dbReference>
<dbReference type="InterPro" id="IPR029044">
    <property type="entry name" value="Nucleotide-diphossugar_trans"/>
</dbReference>
<dbReference type="InterPro" id="IPR001173">
    <property type="entry name" value="Glyco_trans_2-like"/>
</dbReference>
<dbReference type="SUPFAM" id="SSF53448">
    <property type="entry name" value="Nucleotide-diphospho-sugar transferases"/>
    <property type="match status" value="1"/>
</dbReference>
<keyword evidence="3" id="KW-1185">Reference proteome</keyword>
<evidence type="ECO:0000259" key="1">
    <source>
        <dbReference type="Pfam" id="PF00535"/>
    </source>
</evidence>
<protein>
    <submittedName>
        <fullName evidence="2">Glycosyltransferase</fullName>
    </submittedName>
</protein>